<comment type="caution">
    <text evidence="2">The sequence shown here is derived from an EMBL/GenBank/DDBJ whole genome shotgun (WGS) entry which is preliminary data.</text>
</comment>
<keyword evidence="1" id="KW-0472">Membrane</keyword>
<evidence type="ECO:0000256" key="1">
    <source>
        <dbReference type="SAM" id="Phobius"/>
    </source>
</evidence>
<feature type="transmembrane region" description="Helical" evidence="1">
    <location>
        <begin position="84"/>
        <end position="103"/>
    </location>
</feature>
<sequence length="105" mass="10787">MPAATRLGDICTGHGCFPPRPSITGSANVLINGRPAIKAGDMYMPHGCPNCPPHPGSLAAGSSSVTINGSAAGRWGIVLAVEALLRWEVVTFLLVVNLILLVISA</sequence>
<organism evidence="2 3">
    <name type="scientific">Spartinivicinus poritis</name>
    <dbReference type="NCBI Taxonomy" id="2994640"/>
    <lineage>
        <taxon>Bacteria</taxon>
        <taxon>Pseudomonadati</taxon>
        <taxon>Pseudomonadota</taxon>
        <taxon>Gammaproteobacteria</taxon>
        <taxon>Oceanospirillales</taxon>
        <taxon>Zooshikellaceae</taxon>
        <taxon>Spartinivicinus</taxon>
    </lineage>
</organism>
<proteinExistence type="predicted"/>
<protein>
    <submittedName>
        <fullName evidence="2">Uncharacterized protein</fullName>
    </submittedName>
</protein>
<dbReference type="Proteomes" id="UP001528823">
    <property type="component" value="Unassembled WGS sequence"/>
</dbReference>
<dbReference type="CDD" id="cd14737">
    <property type="entry name" value="PAAR_1"/>
    <property type="match status" value="1"/>
</dbReference>
<name>A0ABT5UA62_9GAMM</name>
<reference evidence="2 3" key="1">
    <citation type="submission" date="2022-11" db="EMBL/GenBank/DDBJ databases">
        <title>Spartinivicinus poritis sp. nov., isolated from scleractinian coral Porites lutea.</title>
        <authorList>
            <person name="Zhang G."/>
            <person name="Cai L."/>
            <person name="Wei Q."/>
        </authorList>
    </citation>
    <scope>NUCLEOTIDE SEQUENCE [LARGE SCALE GENOMIC DNA]</scope>
    <source>
        <strain evidence="2 3">A2-2</strain>
    </source>
</reference>
<evidence type="ECO:0000313" key="3">
    <source>
        <dbReference type="Proteomes" id="UP001528823"/>
    </source>
</evidence>
<dbReference type="EMBL" id="JAPMOU010000018">
    <property type="protein sequence ID" value="MDE1463256.1"/>
    <property type="molecule type" value="Genomic_DNA"/>
</dbReference>
<evidence type="ECO:0000313" key="2">
    <source>
        <dbReference type="EMBL" id="MDE1463256.1"/>
    </source>
</evidence>
<dbReference type="Pfam" id="PF05488">
    <property type="entry name" value="PAAR_motif"/>
    <property type="match status" value="1"/>
</dbReference>
<dbReference type="InterPro" id="IPR008727">
    <property type="entry name" value="PAAR_motif"/>
</dbReference>
<keyword evidence="3" id="KW-1185">Reference proteome</keyword>
<accession>A0ABT5UA62</accession>
<dbReference type="RefSeq" id="WP_274689596.1">
    <property type="nucleotide sequence ID" value="NZ_JAPMOU010000018.1"/>
</dbReference>
<keyword evidence="1" id="KW-0812">Transmembrane</keyword>
<gene>
    <name evidence="2" type="ORF">ORQ98_14920</name>
</gene>
<keyword evidence="1" id="KW-1133">Transmembrane helix</keyword>
<dbReference type="Gene3D" id="2.60.200.60">
    <property type="match status" value="1"/>
</dbReference>